<dbReference type="EMBL" id="MT631717">
    <property type="protein sequence ID" value="QNO58228.1"/>
    <property type="molecule type" value="Genomic_DNA"/>
</dbReference>
<accession>A0A7G9ZD94</accession>
<name>A0A7G9ZD94_9EURY</name>
<reference evidence="1" key="1">
    <citation type="submission" date="2020-06" db="EMBL/GenBank/DDBJ databases">
        <title>Unique genomic features of the anaerobic methanotrophic archaea.</title>
        <authorList>
            <person name="Chadwick G.L."/>
            <person name="Skennerton C.T."/>
            <person name="Laso-Perez R."/>
            <person name="Leu A.O."/>
            <person name="Speth D.R."/>
            <person name="Yu H."/>
            <person name="Morgan-Lang C."/>
            <person name="Hatzenpichler R."/>
            <person name="Goudeau D."/>
            <person name="Malmstrom R."/>
            <person name="Brazelton W.J."/>
            <person name="Woyke T."/>
            <person name="Hallam S.J."/>
            <person name="Tyson G.W."/>
            <person name="Wegener G."/>
            <person name="Boetius A."/>
            <person name="Orphan V."/>
        </authorList>
    </citation>
    <scope>NUCLEOTIDE SEQUENCE</scope>
</reference>
<evidence type="ECO:0000313" key="1">
    <source>
        <dbReference type="EMBL" id="QNO58228.1"/>
    </source>
</evidence>
<sequence>MNKFVSRMLVLLLLLSCVCVVAYGVVDGEATSATVTSVGEILQFGENLELTPLAPLSESYNFSVNESPTIDYEFAGAKSVGNAYRFYPEGVDFEAPIQITMPLNCTGVEGMLIVIAREASGDISFIAPDTVNCTAKAVTFITSQFSVFEPYDFPIGYTQANVTGNLYLAGDHEESPEKCVFDFFCANTESNESANFVVPVDGLTSYRVRPPIPDLLFGTYEYRSLIGSSDNFLFSACQANLSVPVSEA</sequence>
<dbReference type="AlphaFoldDB" id="A0A7G9ZD94"/>
<gene>
    <name evidence="1" type="ORF">DKLEMCON_00010</name>
</gene>
<protein>
    <submittedName>
        <fullName evidence="1">Uncharacterized protein</fullName>
    </submittedName>
</protein>
<proteinExistence type="predicted"/>
<organism evidence="1">
    <name type="scientific">Candidatus Methanophaga sp. ANME-1 ERB7</name>
    <dbReference type="NCBI Taxonomy" id="2759913"/>
    <lineage>
        <taxon>Archaea</taxon>
        <taxon>Methanobacteriati</taxon>
        <taxon>Methanobacteriota</taxon>
        <taxon>Stenosarchaea group</taxon>
        <taxon>Methanomicrobia</taxon>
        <taxon>Candidatus Methanophagales</taxon>
        <taxon>Candidatus Methanophagaceae</taxon>
        <taxon>Candidatus Methanophaga</taxon>
    </lineage>
</organism>